<dbReference type="InParanoid" id="A0A1Y1UFR8"/>
<dbReference type="InterPro" id="IPR018392">
    <property type="entry name" value="LysM"/>
</dbReference>
<dbReference type="OrthoDB" id="5985073at2759"/>
<dbReference type="GeneID" id="33557929"/>
<keyword evidence="2" id="KW-0843">Virulence</keyword>
<evidence type="ECO:0000256" key="1">
    <source>
        <dbReference type="ARBA" id="ARBA00022669"/>
    </source>
</evidence>
<feature type="chain" id="PRO_5012305039" description="LysM domain-containing protein" evidence="3">
    <location>
        <begin position="19"/>
        <end position="151"/>
    </location>
</feature>
<organism evidence="5 6">
    <name type="scientific">Kockovaella imperatae</name>
    <dbReference type="NCBI Taxonomy" id="4999"/>
    <lineage>
        <taxon>Eukaryota</taxon>
        <taxon>Fungi</taxon>
        <taxon>Dikarya</taxon>
        <taxon>Basidiomycota</taxon>
        <taxon>Agaricomycotina</taxon>
        <taxon>Tremellomycetes</taxon>
        <taxon>Tremellales</taxon>
        <taxon>Cuniculitremaceae</taxon>
        <taxon>Kockovaella</taxon>
    </lineage>
</organism>
<dbReference type="InterPro" id="IPR036779">
    <property type="entry name" value="LysM_dom_sf"/>
</dbReference>
<dbReference type="EMBL" id="NBSH01000008">
    <property type="protein sequence ID" value="ORX36354.1"/>
    <property type="molecule type" value="Genomic_DNA"/>
</dbReference>
<accession>A0A1Y1UFR8</accession>
<evidence type="ECO:0000256" key="3">
    <source>
        <dbReference type="SAM" id="SignalP"/>
    </source>
</evidence>
<comment type="caution">
    <text evidence="5">The sequence shown here is derived from an EMBL/GenBank/DDBJ whole genome shotgun (WGS) entry which is preliminary data.</text>
</comment>
<keyword evidence="3" id="KW-0732">Signal</keyword>
<dbReference type="SUPFAM" id="SSF54106">
    <property type="entry name" value="LysM domain"/>
    <property type="match status" value="2"/>
</dbReference>
<protein>
    <recommendedName>
        <fullName evidence="4">LysM domain-containing protein</fullName>
    </recommendedName>
</protein>
<dbReference type="STRING" id="4999.A0A1Y1UFR8"/>
<dbReference type="Proteomes" id="UP000193218">
    <property type="component" value="Unassembled WGS sequence"/>
</dbReference>
<dbReference type="RefSeq" id="XP_021870455.1">
    <property type="nucleotide sequence ID" value="XM_022016120.1"/>
</dbReference>
<dbReference type="Pfam" id="PF01476">
    <property type="entry name" value="LysM"/>
    <property type="match status" value="2"/>
</dbReference>
<dbReference type="Gene3D" id="3.10.350.10">
    <property type="entry name" value="LysM domain"/>
    <property type="match status" value="2"/>
</dbReference>
<feature type="domain" description="LysM" evidence="4">
    <location>
        <begin position="79"/>
        <end position="125"/>
    </location>
</feature>
<keyword evidence="1" id="KW-0147">Chitin-binding</keyword>
<proteinExistence type="predicted"/>
<evidence type="ECO:0000256" key="2">
    <source>
        <dbReference type="ARBA" id="ARBA00023026"/>
    </source>
</evidence>
<evidence type="ECO:0000313" key="6">
    <source>
        <dbReference type="Proteomes" id="UP000193218"/>
    </source>
</evidence>
<name>A0A1Y1UFR8_9TREE</name>
<dbReference type="PROSITE" id="PS51782">
    <property type="entry name" value="LYSM"/>
    <property type="match status" value="2"/>
</dbReference>
<dbReference type="AlphaFoldDB" id="A0A1Y1UFR8"/>
<evidence type="ECO:0000259" key="4">
    <source>
        <dbReference type="PROSITE" id="PS51782"/>
    </source>
</evidence>
<dbReference type="SMART" id="SM00257">
    <property type="entry name" value="LysM"/>
    <property type="match status" value="2"/>
</dbReference>
<dbReference type="PANTHER" id="PTHR34997">
    <property type="entry name" value="AM15"/>
    <property type="match status" value="1"/>
</dbReference>
<dbReference type="CDD" id="cd00118">
    <property type="entry name" value="LysM"/>
    <property type="match status" value="2"/>
</dbReference>
<feature type="signal peptide" evidence="3">
    <location>
        <begin position="1"/>
        <end position="18"/>
    </location>
</feature>
<dbReference type="PANTHER" id="PTHR34997:SF1">
    <property type="entry name" value="PEPTIDOGLYCAN-BINDING LYSIN DOMAIN"/>
    <property type="match status" value="1"/>
</dbReference>
<evidence type="ECO:0000313" key="5">
    <source>
        <dbReference type="EMBL" id="ORX36354.1"/>
    </source>
</evidence>
<feature type="domain" description="LysM" evidence="4">
    <location>
        <begin position="23"/>
        <end position="70"/>
    </location>
</feature>
<reference evidence="5 6" key="1">
    <citation type="submission" date="2017-03" db="EMBL/GenBank/DDBJ databases">
        <title>Widespread Adenine N6-methylation of Active Genes in Fungi.</title>
        <authorList>
            <consortium name="DOE Joint Genome Institute"/>
            <person name="Mondo S.J."/>
            <person name="Dannebaum R.O."/>
            <person name="Kuo R.C."/>
            <person name="Louie K.B."/>
            <person name="Bewick A.J."/>
            <person name="Labutti K."/>
            <person name="Haridas S."/>
            <person name="Kuo A."/>
            <person name="Salamov A."/>
            <person name="Ahrendt S.R."/>
            <person name="Lau R."/>
            <person name="Bowen B.P."/>
            <person name="Lipzen A."/>
            <person name="Sullivan W."/>
            <person name="Andreopoulos W.B."/>
            <person name="Clum A."/>
            <person name="Lindquist E."/>
            <person name="Daum C."/>
            <person name="Northen T.R."/>
            <person name="Ramamoorthy G."/>
            <person name="Schmitz R.J."/>
            <person name="Gryganskyi A."/>
            <person name="Culley D."/>
            <person name="Magnuson J."/>
            <person name="James T.Y."/>
            <person name="O'Malley M.A."/>
            <person name="Stajich J.E."/>
            <person name="Spatafora J.W."/>
            <person name="Visel A."/>
            <person name="Grigoriev I.V."/>
        </authorList>
    </citation>
    <scope>NUCLEOTIDE SEQUENCE [LARGE SCALE GENOMIC DNA]</scope>
    <source>
        <strain evidence="5 6">NRRL Y-17943</strain>
    </source>
</reference>
<gene>
    <name evidence="5" type="ORF">BD324DRAFT_628452</name>
</gene>
<sequence>MLARLALAALPLLSVALAADCTRNATVQSGDTCDSISNKYGASTFQLALVNEADIDENCENLQPGETICLGVAGQDCTKVYTVKSGDTCEWLMATYGMSNTTLWSNNPQIDPECTNIYIGEVLCVDTKSYNYPSYNQSLYEAMAYTYLPYC</sequence>
<dbReference type="GO" id="GO:0008061">
    <property type="term" value="F:chitin binding"/>
    <property type="evidence" value="ECO:0007669"/>
    <property type="project" value="UniProtKB-KW"/>
</dbReference>
<dbReference type="InterPro" id="IPR052210">
    <property type="entry name" value="LysM1-like"/>
</dbReference>
<keyword evidence="6" id="KW-1185">Reference proteome</keyword>